<keyword evidence="12" id="KW-1185">Reference proteome</keyword>
<evidence type="ECO:0000256" key="2">
    <source>
        <dbReference type="ARBA" id="ARBA00007357"/>
    </source>
</evidence>
<keyword evidence="4" id="KW-0479">Metal-binding</keyword>
<dbReference type="SUPFAM" id="SSF55486">
    <property type="entry name" value="Metalloproteases ('zincins'), catalytic domain"/>
    <property type="match status" value="1"/>
</dbReference>
<sequence length="574" mass="66019">MMELYVAKARILVVFIGGGCYWLGWTGGWTISGDFDIKDWNFQRMLEVQHNQFGGTAFFTWIVEPDLKNSTRNTIVVYKPFLTLYTRDNYLNETKDDEILDACLSYMTEVGVLLGGDENATTVLMKGVLDFETKLAEIILPVEEKMDQDKIYEKMTIADLQELMPFIHWTHYFDSAFNNVGRKISASEDVVIYEKEYFVKLTELVTKYLSNPQRTVTLINYATWTVIRETINYLSKPFRKAKEVLDEAFSGSEDKEIRWATCFSAVDDGITSALSAMFIREAFEGEKKAMAESMVDKIKQVFKENLYHIDWMDPETQKRAAEKVDSLHEMIGFPDYIKYPDQVDEEYKDLEFSETDYFNNNMNVLQYNFRKDMKKLDLAPNRTEWMMSATDINAYYSTSLNHIAITAAYLQPPFYDINYPKSINFGVMGSVMGHEITHAFDDSGRLYDEHGNLKQWAVGNLVLNGKTTLGENLADCGGLNVAYQAYQKWIAENHKELPLPGVPFTHNQLFFLAYAQLECSVSTPEKLRSAVSTHSHTLPKYRVIGPLSNSEDFAREFKCPSKSAMNPQPKCKIW</sequence>
<evidence type="ECO:0000256" key="1">
    <source>
        <dbReference type="ARBA" id="ARBA00001947"/>
    </source>
</evidence>
<dbReference type="GO" id="GO:0004222">
    <property type="term" value="F:metalloendopeptidase activity"/>
    <property type="evidence" value="ECO:0007669"/>
    <property type="project" value="InterPro"/>
</dbReference>
<dbReference type="Gene3D" id="1.10.1380.10">
    <property type="entry name" value="Neutral endopeptidase , domain2"/>
    <property type="match status" value="1"/>
</dbReference>
<accession>A0A8X6Y6K7</accession>
<keyword evidence="3" id="KW-0645">Protease</keyword>
<dbReference type="AlphaFoldDB" id="A0A8X6Y6K7"/>
<keyword evidence="8" id="KW-1133">Transmembrane helix</keyword>
<evidence type="ECO:0000256" key="8">
    <source>
        <dbReference type="SAM" id="Phobius"/>
    </source>
</evidence>
<gene>
    <name evidence="11" type="ORF">TNIN_23082</name>
</gene>
<feature type="transmembrane region" description="Helical" evidence="8">
    <location>
        <begin position="12"/>
        <end position="31"/>
    </location>
</feature>
<evidence type="ECO:0000256" key="5">
    <source>
        <dbReference type="ARBA" id="ARBA00022801"/>
    </source>
</evidence>
<dbReference type="Pfam" id="PF01431">
    <property type="entry name" value="Peptidase_M13"/>
    <property type="match status" value="2"/>
</dbReference>
<keyword evidence="8" id="KW-0812">Transmembrane</keyword>
<dbReference type="InterPro" id="IPR018497">
    <property type="entry name" value="Peptidase_M13_C"/>
</dbReference>
<dbReference type="InterPro" id="IPR008753">
    <property type="entry name" value="Peptidase_M13_N"/>
</dbReference>
<comment type="similarity">
    <text evidence="2">Belongs to the peptidase M13 family.</text>
</comment>
<name>A0A8X6Y6K7_9ARAC</name>
<protein>
    <submittedName>
        <fullName evidence="11">Endothelin-converting enzyme homolog</fullName>
    </submittedName>
</protein>
<dbReference type="CDD" id="cd08662">
    <property type="entry name" value="M13"/>
    <property type="match status" value="1"/>
</dbReference>
<evidence type="ECO:0000256" key="6">
    <source>
        <dbReference type="ARBA" id="ARBA00022833"/>
    </source>
</evidence>
<dbReference type="GO" id="GO:0046872">
    <property type="term" value="F:metal ion binding"/>
    <property type="evidence" value="ECO:0007669"/>
    <property type="project" value="UniProtKB-KW"/>
</dbReference>
<dbReference type="OrthoDB" id="6475849at2759"/>
<evidence type="ECO:0000256" key="3">
    <source>
        <dbReference type="ARBA" id="ARBA00022670"/>
    </source>
</evidence>
<dbReference type="PANTHER" id="PTHR11733:SF167">
    <property type="entry name" value="FI17812P1-RELATED"/>
    <property type="match status" value="1"/>
</dbReference>
<keyword evidence="5" id="KW-0378">Hydrolase</keyword>
<comment type="cofactor">
    <cofactor evidence="1">
        <name>Zn(2+)</name>
        <dbReference type="ChEBI" id="CHEBI:29105"/>
    </cofactor>
</comment>
<keyword evidence="8" id="KW-0472">Membrane</keyword>
<organism evidence="11 12">
    <name type="scientific">Trichonephila inaurata madagascariensis</name>
    <dbReference type="NCBI Taxonomy" id="2747483"/>
    <lineage>
        <taxon>Eukaryota</taxon>
        <taxon>Metazoa</taxon>
        <taxon>Ecdysozoa</taxon>
        <taxon>Arthropoda</taxon>
        <taxon>Chelicerata</taxon>
        <taxon>Arachnida</taxon>
        <taxon>Araneae</taxon>
        <taxon>Araneomorphae</taxon>
        <taxon>Entelegynae</taxon>
        <taxon>Araneoidea</taxon>
        <taxon>Nephilidae</taxon>
        <taxon>Trichonephila</taxon>
        <taxon>Trichonephila inaurata</taxon>
    </lineage>
</organism>
<comment type="caution">
    <text evidence="11">The sequence shown here is derived from an EMBL/GenBank/DDBJ whole genome shotgun (WGS) entry which is preliminary data.</text>
</comment>
<feature type="domain" description="Peptidase M13 N-terminal" evidence="10">
    <location>
        <begin position="37"/>
        <end position="334"/>
    </location>
</feature>
<feature type="domain" description="Peptidase M13 C-terminal" evidence="9">
    <location>
        <begin position="393"/>
        <end position="457"/>
    </location>
</feature>
<evidence type="ECO:0000256" key="7">
    <source>
        <dbReference type="ARBA" id="ARBA00023049"/>
    </source>
</evidence>
<dbReference type="InterPro" id="IPR042089">
    <property type="entry name" value="Peptidase_M13_dom_2"/>
</dbReference>
<keyword evidence="6" id="KW-0862">Zinc</keyword>
<dbReference type="GO" id="GO:0016485">
    <property type="term" value="P:protein processing"/>
    <property type="evidence" value="ECO:0007669"/>
    <property type="project" value="TreeGrafter"/>
</dbReference>
<reference evidence="11" key="1">
    <citation type="submission" date="2020-08" db="EMBL/GenBank/DDBJ databases">
        <title>Multicomponent nature underlies the extraordinary mechanical properties of spider dragline silk.</title>
        <authorList>
            <person name="Kono N."/>
            <person name="Nakamura H."/>
            <person name="Mori M."/>
            <person name="Yoshida Y."/>
            <person name="Ohtoshi R."/>
            <person name="Malay A.D."/>
            <person name="Moran D.A.P."/>
            <person name="Tomita M."/>
            <person name="Numata K."/>
            <person name="Arakawa K."/>
        </authorList>
    </citation>
    <scope>NUCLEOTIDE SEQUENCE</scope>
</reference>
<dbReference type="Gene3D" id="3.40.390.10">
    <property type="entry name" value="Collagenase (Catalytic Domain)"/>
    <property type="match status" value="2"/>
</dbReference>
<dbReference type="Proteomes" id="UP000886998">
    <property type="component" value="Unassembled WGS sequence"/>
</dbReference>
<dbReference type="PRINTS" id="PR00786">
    <property type="entry name" value="NEPRILYSIN"/>
</dbReference>
<evidence type="ECO:0000259" key="9">
    <source>
        <dbReference type="Pfam" id="PF01431"/>
    </source>
</evidence>
<dbReference type="InterPro" id="IPR024079">
    <property type="entry name" value="MetalloPept_cat_dom_sf"/>
</dbReference>
<evidence type="ECO:0000313" key="11">
    <source>
        <dbReference type="EMBL" id="GFY63899.1"/>
    </source>
</evidence>
<proteinExistence type="inferred from homology"/>
<dbReference type="PROSITE" id="PS51885">
    <property type="entry name" value="NEPRILYSIN"/>
    <property type="match status" value="1"/>
</dbReference>
<evidence type="ECO:0000259" key="10">
    <source>
        <dbReference type="Pfam" id="PF05649"/>
    </source>
</evidence>
<dbReference type="EMBL" id="BMAV01014975">
    <property type="protein sequence ID" value="GFY63899.1"/>
    <property type="molecule type" value="Genomic_DNA"/>
</dbReference>
<dbReference type="PANTHER" id="PTHR11733">
    <property type="entry name" value="ZINC METALLOPROTEASE FAMILY M13 NEPRILYSIN-RELATED"/>
    <property type="match status" value="1"/>
</dbReference>
<keyword evidence="7" id="KW-0482">Metalloprotease</keyword>
<feature type="domain" description="Peptidase M13 C-terminal" evidence="9">
    <location>
        <begin position="462"/>
        <end position="573"/>
    </location>
</feature>
<dbReference type="InterPro" id="IPR000718">
    <property type="entry name" value="Peptidase_M13"/>
</dbReference>
<dbReference type="Pfam" id="PF05649">
    <property type="entry name" value="Peptidase_M13_N"/>
    <property type="match status" value="1"/>
</dbReference>
<dbReference type="GO" id="GO:0005886">
    <property type="term" value="C:plasma membrane"/>
    <property type="evidence" value="ECO:0007669"/>
    <property type="project" value="TreeGrafter"/>
</dbReference>
<evidence type="ECO:0000256" key="4">
    <source>
        <dbReference type="ARBA" id="ARBA00022723"/>
    </source>
</evidence>
<evidence type="ECO:0000313" key="12">
    <source>
        <dbReference type="Proteomes" id="UP000886998"/>
    </source>
</evidence>